<dbReference type="RefSeq" id="WP_103203264.1">
    <property type="nucleotide sequence ID" value="NZ_CVTD020000023.1"/>
</dbReference>
<dbReference type="PANTHER" id="PTHR43133:SF60">
    <property type="entry name" value="RNA POLYMERASE SIGMA FACTOR SIGV"/>
    <property type="match status" value="1"/>
</dbReference>
<evidence type="ECO:0000313" key="8">
    <source>
        <dbReference type="Proteomes" id="UP000236497"/>
    </source>
</evidence>
<accession>A0A0H5SXT6</accession>
<dbReference type="InterPro" id="IPR036388">
    <property type="entry name" value="WH-like_DNA-bd_sf"/>
</dbReference>
<dbReference type="GO" id="GO:0003677">
    <property type="term" value="F:DNA binding"/>
    <property type="evidence" value="ECO:0007669"/>
    <property type="project" value="InterPro"/>
</dbReference>
<dbReference type="GO" id="GO:0006352">
    <property type="term" value="P:DNA-templated transcription initiation"/>
    <property type="evidence" value="ECO:0007669"/>
    <property type="project" value="InterPro"/>
</dbReference>
<evidence type="ECO:0000256" key="3">
    <source>
        <dbReference type="ARBA" id="ARBA00023082"/>
    </source>
</evidence>
<comment type="similarity">
    <text evidence="1">Belongs to the sigma-70 factor family. ECF subfamily.</text>
</comment>
<dbReference type="NCBIfam" id="TIGR02937">
    <property type="entry name" value="sigma70-ECF"/>
    <property type="match status" value="1"/>
</dbReference>
<evidence type="ECO:0008006" key="9">
    <source>
        <dbReference type="Google" id="ProtNLM"/>
    </source>
</evidence>
<dbReference type="PANTHER" id="PTHR43133">
    <property type="entry name" value="RNA POLYMERASE ECF-TYPE SIGMA FACTO"/>
    <property type="match status" value="1"/>
</dbReference>
<protein>
    <recommendedName>
        <fullName evidence="9">RNA polymerase sigma-70 factor (ECF subfamily)</fullName>
    </recommendedName>
</protein>
<dbReference type="InterPro" id="IPR007627">
    <property type="entry name" value="RNA_pol_sigma70_r2"/>
</dbReference>
<keyword evidence="4" id="KW-0804">Transcription</keyword>
<reference evidence="7 8" key="1">
    <citation type="submission" date="2015-06" db="EMBL/GenBank/DDBJ databases">
        <authorList>
            <person name="Wibberg Daniel"/>
        </authorList>
    </citation>
    <scope>NUCLEOTIDE SEQUENCE [LARGE SCALE GENOMIC DNA]</scope>
    <source>
        <strain evidence="7 8">T3/55T</strain>
    </source>
</reference>
<dbReference type="SUPFAM" id="SSF88659">
    <property type="entry name" value="Sigma3 and sigma4 domains of RNA polymerase sigma factors"/>
    <property type="match status" value="1"/>
</dbReference>
<keyword evidence="2" id="KW-0805">Transcription regulation</keyword>
<feature type="domain" description="RNA polymerase sigma-70 region 2" evidence="5">
    <location>
        <begin position="21"/>
        <end position="86"/>
    </location>
</feature>
<dbReference type="AlphaFoldDB" id="A0A0H5SXT6"/>
<dbReference type="EMBL" id="CVTD020000023">
    <property type="protein sequence ID" value="CRZ35173.1"/>
    <property type="molecule type" value="Genomic_DNA"/>
</dbReference>
<organism evidence="7 8">
    <name type="scientific">Herbinix hemicellulosilytica</name>
    <dbReference type="NCBI Taxonomy" id="1564487"/>
    <lineage>
        <taxon>Bacteria</taxon>
        <taxon>Bacillati</taxon>
        <taxon>Bacillota</taxon>
        <taxon>Clostridia</taxon>
        <taxon>Lachnospirales</taxon>
        <taxon>Lachnospiraceae</taxon>
        <taxon>Herbinix</taxon>
    </lineage>
</organism>
<dbReference type="Pfam" id="PF04542">
    <property type="entry name" value="Sigma70_r2"/>
    <property type="match status" value="1"/>
</dbReference>
<feature type="domain" description="RNA polymerase sigma factor 70 region 4 type 2" evidence="6">
    <location>
        <begin position="119"/>
        <end position="170"/>
    </location>
</feature>
<dbReference type="Proteomes" id="UP000236497">
    <property type="component" value="Unassembled WGS sequence"/>
</dbReference>
<sequence length="182" mass="21070">MQKDKQNDASWQSSVNEIETLIREYGNDVLRTAYMYVKDAHVAEDIFQEVFIKVYKNLSTFVGNSSIKTWIIRITINTCKDYLKSAYNRRVVPMTDYREDAISTESDYDEVEKRDTNHLIKEAVLSLPAKYRDVVMCVYFNDMSIAETAKVLNIAEGTAKSRLARARQKLKDVLEGRVSDEF</sequence>
<dbReference type="InterPro" id="IPR013324">
    <property type="entry name" value="RNA_pol_sigma_r3/r4-like"/>
</dbReference>
<dbReference type="Gene3D" id="1.10.10.10">
    <property type="entry name" value="Winged helix-like DNA-binding domain superfamily/Winged helix DNA-binding domain"/>
    <property type="match status" value="1"/>
</dbReference>
<keyword evidence="3" id="KW-0731">Sigma factor</keyword>
<evidence type="ECO:0000256" key="1">
    <source>
        <dbReference type="ARBA" id="ARBA00010641"/>
    </source>
</evidence>
<evidence type="ECO:0000256" key="4">
    <source>
        <dbReference type="ARBA" id="ARBA00023163"/>
    </source>
</evidence>
<dbReference type="InterPro" id="IPR039425">
    <property type="entry name" value="RNA_pol_sigma-70-like"/>
</dbReference>
<dbReference type="SUPFAM" id="SSF88946">
    <property type="entry name" value="Sigma2 domain of RNA polymerase sigma factors"/>
    <property type="match status" value="1"/>
</dbReference>
<dbReference type="Gene3D" id="1.10.1740.10">
    <property type="match status" value="1"/>
</dbReference>
<dbReference type="InterPro" id="IPR014284">
    <property type="entry name" value="RNA_pol_sigma-70_dom"/>
</dbReference>
<name>A0A0H5SXT6_HERHM</name>
<dbReference type="GO" id="GO:0016987">
    <property type="term" value="F:sigma factor activity"/>
    <property type="evidence" value="ECO:0007669"/>
    <property type="project" value="UniProtKB-KW"/>
</dbReference>
<dbReference type="Pfam" id="PF08281">
    <property type="entry name" value="Sigma70_r4_2"/>
    <property type="match status" value="1"/>
</dbReference>
<evidence type="ECO:0000313" key="7">
    <source>
        <dbReference type="EMBL" id="CRZ35173.1"/>
    </source>
</evidence>
<proteinExistence type="inferred from homology"/>
<keyword evidence="8" id="KW-1185">Reference proteome</keyword>
<dbReference type="CDD" id="cd06171">
    <property type="entry name" value="Sigma70_r4"/>
    <property type="match status" value="1"/>
</dbReference>
<dbReference type="OrthoDB" id="9795666at2"/>
<gene>
    <name evidence="7" type="ORF">HHT355_1975</name>
</gene>
<evidence type="ECO:0000256" key="2">
    <source>
        <dbReference type="ARBA" id="ARBA00023015"/>
    </source>
</evidence>
<evidence type="ECO:0000259" key="5">
    <source>
        <dbReference type="Pfam" id="PF04542"/>
    </source>
</evidence>
<dbReference type="InterPro" id="IPR013249">
    <property type="entry name" value="RNA_pol_sigma70_r4_t2"/>
</dbReference>
<dbReference type="InterPro" id="IPR013325">
    <property type="entry name" value="RNA_pol_sigma_r2"/>
</dbReference>
<evidence type="ECO:0000259" key="6">
    <source>
        <dbReference type="Pfam" id="PF08281"/>
    </source>
</evidence>